<evidence type="ECO:0000313" key="2">
    <source>
        <dbReference type="EMBL" id="GAH01973.1"/>
    </source>
</evidence>
<dbReference type="EMBL" id="BART01025528">
    <property type="protein sequence ID" value="GAH01973.1"/>
    <property type="molecule type" value="Genomic_DNA"/>
</dbReference>
<feature type="transmembrane region" description="Helical" evidence="1">
    <location>
        <begin position="40"/>
        <end position="63"/>
    </location>
</feature>
<keyword evidence="1" id="KW-1133">Transmembrane helix</keyword>
<dbReference type="AlphaFoldDB" id="X1E011"/>
<feature type="transmembrane region" description="Helical" evidence="1">
    <location>
        <begin position="75"/>
        <end position="94"/>
    </location>
</feature>
<feature type="non-terminal residue" evidence="2">
    <location>
        <position position="1"/>
    </location>
</feature>
<protein>
    <submittedName>
        <fullName evidence="2">Uncharacterized protein</fullName>
    </submittedName>
</protein>
<gene>
    <name evidence="2" type="ORF">S01H4_45793</name>
</gene>
<organism evidence="2">
    <name type="scientific">marine sediment metagenome</name>
    <dbReference type="NCBI Taxonomy" id="412755"/>
    <lineage>
        <taxon>unclassified sequences</taxon>
        <taxon>metagenomes</taxon>
        <taxon>ecological metagenomes</taxon>
    </lineage>
</organism>
<proteinExistence type="predicted"/>
<reference evidence="2" key="1">
    <citation type="journal article" date="2014" name="Front. Microbiol.">
        <title>High frequency of phylogenetically diverse reductive dehalogenase-homologous genes in deep subseafloor sedimentary metagenomes.</title>
        <authorList>
            <person name="Kawai M."/>
            <person name="Futagami T."/>
            <person name="Toyoda A."/>
            <person name="Takaki Y."/>
            <person name="Nishi S."/>
            <person name="Hori S."/>
            <person name="Arai W."/>
            <person name="Tsubouchi T."/>
            <person name="Morono Y."/>
            <person name="Uchiyama I."/>
            <person name="Ito T."/>
            <person name="Fujiyama A."/>
            <person name="Inagaki F."/>
            <person name="Takami H."/>
        </authorList>
    </citation>
    <scope>NUCLEOTIDE SEQUENCE</scope>
    <source>
        <strain evidence="2">Expedition CK06-06</strain>
    </source>
</reference>
<keyword evidence="1" id="KW-0472">Membrane</keyword>
<sequence>DFLWLGAGLLLLIPPIIAFFGQVYRYRRISTPEQRQQTKWVLYSLAVILLSLPIITILTPLFLPPDVQTLLEFHLGFLVAIIIPLSIGVSILRYRLWDIDLIIRRTLIYGVLSLLLVLLFFSGVVLLQQAFRAFTGQDSPVAIVISTLAIAALFNPLRGRVQEVIDRRFYRRKYDAQKALAEFAATARDEVELEQLTEQLLNVVQETMQPEQVNLWLRPARPSSYLGIEDEN</sequence>
<feature type="transmembrane region" description="Helical" evidence="1">
    <location>
        <begin position="106"/>
        <end position="127"/>
    </location>
</feature>
<feature type="transmembrane region" description="Helical" evidence="1">
    <location>
        <begin position="6"/>
        <end position="24"/>
    </location>
</feature>
<accession>X1E011</accession>
<comment type="caution">
    <text evidence="2">The sequence shown here is derived from an EMBL/GenBank/DDBJ whole genome shotgun (WGS) entry which is preliminary data.</text>
</comment>
<evidence type="ECO:0000256" key="1">
    <source>
        <dbReference type="SAM" id="Phobius"/>
    </source>
</evidence>
<name>X1E011_9ZZZZ</name>
<feature type="transmembrane region" description="Helical" evidence="1">
    <location>
        <begin position="139"/>
        <end position="157"/>
    </location>
</feature>
<keyword evidence="1" id="KW-0812">Transmembrane</keyword>